<dbReference type="PANTHER" id="PTHR30600">
    <property type="entry name" value="CYTOCHROME C PEROXIDASE-RELATED"/>
    <property type="match status" value="1"/>
</dbReference>
<feature type="domain" description="Cytochrome c" evidence="6">
    <location>
        <begin position="667"/>
        <end position="785"/>
    </location>
</feature>
<dbReference type="InterPro" id="IPR036909">
    <property type="entry name" value="Cyt_c-like_dom_sf"/>
</dbReference>
<evidence type="ECO:0000259" key="6">
    <source>
        <dbReference type="PROSITE" id="PS51007"/>
    </source>
</evidence>
<accession>A0A4Y6PZT0</accession>
<feature type="signal peptide" evidence="5">
    <location>
        <begin position="1"/>
        <end position="17"/>
    </location>
</feature>
<evidence type="ECO:0000256" key="3">
    <source>
        <dbReference type="ARBA" id="ARBA00023004"/>
    </source>
</evidence>
<accession>A0A5B8YAM9</accession>
<keyword evidence="8" id="KW-1185">Reference proteome</keyword>
<feature type="chain" id="PRO_5030106770" evidence="5">
    <location>
        <begin position="18"/>
        <end position="785"/>
    </location>
</feature>
<keyword evidence="1 4" id="KW-0349">Heme</keyword>
<dbReference type="Proteomes" id="UP000315995">
    <property type="component" value="Chromosome"/>
</dbReference>
<dbReference type="EMBL" id="CP041186">
    <property type="protein sequence ID" value="QDG53689.1"/>
    <property type="molecule type" value="Genomic_DNA"/>
</dbReference>
<gene>
    <name evidence="7" type="ORF">FIV42_23975</name>
</gene>
<dbReference type="GO" id="GO:0004130">
    <property type="term" value="F:cytochrome-c peroxidase activity"/>
    <property type="evidence" value="ECO:0007669"/>
    <property type="project" value="TreeGrafter"/>
</dbReference>
<evidence type="ECO:0000256" key="5">
    <source>
        <dbReference type="SAM" id="SignalP"/>
    </source>
</evidence>
<dbReference type="InterPro" id="IPR010538">
    <property type="entry name" value="DHOR"/>
</dbReference>
<dbReference type="RefSeq" id="WP_141200143.1">
    <property type="nucleotide sequence ID" value="NZ_CP041186.1"/>
</dbReference>
<dbReference type="SUPFAM" id="SSF46626">
    <property type="entry name" value="Cytochrome c"/>
    <property type="match status" value="3"/>
</dbReference>
<protein>
    <submittedName>
        <fullName evidence="7">C-type cytochrome</fullName>
    </submittedName>
</protein>
<evidence type="ECO:0000313" key="7">
    <source>
        <dbReference type="EMBL" id="QDG53689.1"/>
    </source>
</evidence>
<dbReference type="GO" id="GO:0046872">
    <property type="term" value="F:metal ion binding"/>
    <property type="evidence" value="ECO:0007669"/>
    <property type="project" value="UniProtKB-KW"/>
</dbReference>
<dbReference type="GO" id="GO:0020037">
    <property type="term" value="F:heme binding"/>
    <property type="evidence" value="ECO:0007669"/>
    <property type="project" value="InterPro"/>
</dbReference>
<evidence type="ECO:0000313" key="8">
    <source>
        <dbReference type="Proteomes" id="UP000315995"/>
    </source>
</evidence>
<dbReference type="PANTHER" id="PTHR30600:SF4">
    <property type="entry name" value="CYTOCHROME C DOMAIN-CONTAINING PROTEIN"/>
    <property type="match status" value="1"/>
</dbReference>
<dbReference type="Gene3D" id="1.10.760.10">
    <property type="entry name" value="Cytochrome c-like domain"/>
    <property type="match status" value="2"/>
</dbReference>
<reference evidence="7 8" key="1">
    <citation type="submission" date="2019-06" db="EMBL/GenBank/DDBJ databases">
        <title>Persicimonas caeni gen. nov., sp. nov., a predatory bacterium isolated from solar saltern.</title>
        <authorList>
            <person name="Wang S."/>
        </authorList>
    </citation>
    <scope>NUCLEOTIDE SEQUENCE [LARGE SCALE GENOMIC DNA]</scope>
    <source>
        <strain evidence="7 8">YN101</strain>
    </source>
</reference>
<dbReference type="PROSITE" id="PS51007">
    <property type="entry name" value="CYTC"/>
    <property type="match status" value="2"/>
</dbReference>
<organism evidence="7 8">
    <name type="scientific">Persicimonas caeni</name>
    <dbReference type="NCBI Taxonomy" id="2292766"/>
    <lineage>
        <taxon>Bacteria</taxon>
        <taxon>Deltaproteobacteria</taxon>
        <taxon>Bradymonadales</taxon>
        <taxon>Bradymonadaceae</taxon>
        <taxon>Persicimonas</taxon>
    </lineage>
</organism>
<keyword evidence="3 4" id="KW-0408">Iron</keyword>
<dbReference type="Pfam" id="PF06537">
    <property type="entry name" value="DHOR"/>
    <property type="match status" value="3"/>
</dbReference>
<proteinExistence type="predicted"/>
<evidence type="ECO:0000256" key="4">
    <source>
        <dbReference type="PROSITE-ProRule" id="PRU00433"/>
    </source>
</evidence>
<dbReference type="InterPro" id="IPR009056">
    <property type="entry name" value="Cyt_c-like_dom"/>
</dbReference>
<evidence type="ECO:0000256" key="1">
    <source>
        <dbReference type="ARBA" id="ARBA00022617"/>
    </source>
</evidence>
<sequence>MKTRLITTLLAIAAVLAGGCSGCDEPNDPPPKVATDIFAEMGEPMPSATDEQLEAFERGRAVALERHTVDTGLGPEFNTSFCASCHEQPTTGGSSPRYRNFLLTGTRLSDDSLVLFGKDGVQTQFRTEAPYRVATDERATLFATRNAIPFFGVGALAEIPEASILANSDPDDEDGDGISGRPNWDRGFVGRFGRKAQTVSIEGFIRGPLFNHLGLTSNPLPNARKAELPVPSDLETGMVVRSGSGFGLGVPFCPHCQAAAPEEPLFDSDDAADPELSEDELFDLVSFAMLLAAPAPDAPTEESERGEALFGEIGCAKCHVPALEGPRGLVMAYTDMLLHDMGDELADGLAQGVATGSEYRTQPLWGVAATEPYLHDGRADTLDEAIRWHGGEAKAVRERYEALAEDERAAIIAFLESLGGREQRSSGLLPPGQPVADVGEYGGPVHDLTGASAELYKRGREVFDRDMTLEAGLGPMFNGDSCRACHFEPTIGGAGPVGLNVTREGIIEGESGLFFTPEGGTLLHRLATDVHGRPAADPDANVVELRQTPPLYGLGLVDQIPEAAIEANADPDDMNGDGISGRVARLADGRVGRFGWKGDFPTLEDFVRDALSNEVGLTLADDEAFLAGVATDDDAVEDPEFGGEDYLALVFYTAMLGPPPQAASLDETQTEGERLFGQVGCDSCHVPELPTGSGEPVRLFSDLLLHDVAPEDYRGVEGVVAGTREFRTPPLWGISQTGPYMHDGLAGTLDEAIRRHAGEAAGVVERYELISDEERAALVEYLEAL</sequence>
<dbReference type="PROSITE" id="PS51257">
    <property type="entry name" value="PROKAR_LIPOPROTEIN"/>
    <property type="match status" value="1"/>
</dbReference>
<evidence type="ECO:0000256" key="2">
    <source>
        <dbReference type="ARBA" id="ARBA00022723"/>
    </source>
</evidence>
<dbReference type="AlphaFoldDB" id="A0A4Y6PZT0"/>
<keyword evidence="5" id="KW-0732">Signal</keyword>
<name>A0A4Y6PZT0_PERCE</name>
<feature type="domain" description="Cytochrome c" evidence="6">
    <location>
        <begin position="301"/>
        <end position="419"/>
    </location>
</feature>
<dbReference type="GO" id="GO:0009055">
    <property type="term" value="F:electron transfer activity"/>
    <property type="evidence" value="ECO:0007669"/>
    <property type="project" value="InterPro"/>
</dbReference>
<dbReference type="OrthoDB" id="5481066at2"/>
<dbReference type="InterPro" id="IPR051395">
    <property type="entry name" value="Cytochrome_c_Peroxidase/MauG"/>
</dbReference>
<keyword evidence="2 4" id="KW-0479">Metal-binding</keyword>